<feature type="compositionally biased region" description="Basic and acidic residues" evidence="6">
    <location>
        <begin position="1201"/>
        <end position="1218"/>
    </location>
</feature>
<dbReference type="Gene3D" id="3.40.50.150">
    <property type="entry name" value="Vaccinia Virus protein VP39"/>
    <property type="match status" value="1"/>
</dbReference>
<evidence type="ECO:0000256" key="1">
    <source>
        <dbReference type="ARBA" id="ARBA00011900"/>
    </source>
</evidence>
<evidence type="ECO:0000313" key="9">
    <source>
        <dbReference type="Proteomes" id="UP000295497"/>
    </source>
</evidence>
<keyword evidence="3" id="KW-0808">Transferase</keyword>
<protein>
    <recommendedName>
        <fullName evidence="1">site-specific DNA-methyltransferase (adenine-specific)</fullName>
        <ecNumber evidence="1">2.1.1.72</ecNumber>
    </recommendedName>
</protein>
<dbReference type="InterPro" id="IPR050953">
    <property type="entry name" value="N4_N6_ade-DNA_methylase"/>
</dbReference>
<gene>
    <name evidence="8" type="ORF">SOCE836_098440</name>
</gene>
<dbReference type="PANTHER" id="PTHR33841:SF1">
    <property type="entry name" value="DNA METHYLTRANSFERASE A"/>
    <property type="match status" value="1"/>
</dbReference>
<feature type="domain" description="Type II methyltransferase M.TaqI-like" evidence="7">
    <location>
        <begin position="343"/>
        <end position="560"/>
    </location>
</feature>
<feature type="compositionally biased region" description="Acidic residues" evidence="6">
    <location>
        <begin position="1230"/>
        <end position="1239"/>
    </location>
</feature>
<dbReference type="SUPFAM" id="SSF53335">
    <property type="entry name" value="S-adenosyl-L-methionine-dependent methyltransferases"/>
    <property type="match status" value="1"/>
</dbReference>
<evidence type="ECO:0000256" key="2">
    <source>
        <dbReference type="ARBA" id="ARBA00022603"/>
    </source>
</evidence>
<keyword evidence="4" id="KW-0949">S-adenosyl-L-methionine</keyword>
<dbReference type="Pfam" id="PF07669">
    <property type="entry name" value="Eco57I"/>
    <property type="match status" value="1"/>
</dbReference>
<dbReference type="GO" id="GO:0009007">
    <property type="term" value="F:site-specific DNA-methyltransferase (adenine-specific) activity"/>
    <property type="evidence" value="ECO:0007669"/>
    <property type="project" value="UniProtKB-EC"/>
</dbReference>
<evidence type="ECO:0000256" key="5">
    <source>
        <dbReference type="ARBA" id="ARBA00047942"/>
    </source>
</evidence>
<keyword evidence="2" id="KW-0489">Methyltransferase</keyword>
<dbReference type="InterPro" id="IPR002052">
    <property type="entry name" value="DNA_methylase_N6_adenine_CS"/>
</dbReference>
<dbReference type="EC" id="2.1.1.72" evidence="1"/>
<dbReference type="InterPro" id="IPR029063">
    <property type="entry name" value="SAM-dependent_MTases_sf"/>
</dbReference>
<feature type="region of interest" description="Disordered" evidence="6">
    <location>
        <begin position="1201"/>
        <end position="1239"/>
    </location>
</feature>
<dbReference type="EMBL" id="CP012672">
    <property type="protein sequence ID" value="AUX37614.1"/>
    <property type="molecule type" value="Genomic_DNA"/>
</dbReference>
<organism evidence="8 9">
    <name type="scientific">Sorangium cellulosum</name>
    <name type="common">Polyangium cellulosum</name>
    <dbReference type="NCBI Taxonomy" id="56"/>
    <lineage>
        <taxon>Bacteria</taxon>
        <taxon>Pseudomonadati</taxon>
        <taxon>Myxococcota</taxon>
        <taxon>Polyangia</taxon>
        <taxon>Polyangiales</taxon>
        <taxon>Polyangiaceae</taxon>
        <taxon>Sorangium</taxon>
    </lineage>
</organism>
<reference evidence="8 9" key="1">
    <citation type="submission" date="2015-09" db="EMBL/GenBank/DDBJ databases">
        <title>Sorangium comparison.</title>
        <authorList>
            <person name="Zaburannyi N."/>
            <person name="Bunk B."/>
            <person name="Overmann J."/>
            <person name="Mueller R."/>
        </authorList>
    </citation>
    <scope>NUCLEOTIDE SEQUENCE [LARGE SCALE GENOMIC DNA]</scope>
    <source>
        <strain evidence="8 9">So ce836</strain>
    </source>
</reference>
<dbReference type="AlphaFoldDB" id="A0A4P2R3I2"/>
<evidence type="ECO:0000259" key="7">
    <source>
        <dbReference type="Pfam" id="PF07669"/>
    </source>
</evidence>
<dbReference type="PRINTS" id="PR00507">
    <property type="entry name" value="N12N6MTFRASE"/>
</dbReference>
<dbReference type="GO" id="GO:0003676">
    <property type="term" value="F:nucleic acid binding"/>
    <property type="evidence" value="ECO:0007669"/>
    <property type="project" value="InterPro"/>
</dbReference>
<comment type="catalytic activity">
    <reaction evidence="5">
        <text>a 2'-deoxyadenosine in DNA + S-adenosyl-L-methionine = an N(6)-methyl-2'-deoxyadenosine in DNA + S-adenosyl-L-homocysteine + H(+)</text>
        <dbReference type="Rhea" id="RHEA:15197"/>
        <dbReference type="Rhea" id="RHEA-COMP:12418"/>
        <dbReference type="Rhea" id="RHEA-COMP:12419"/>
        <dbReference type="ChEBI" id="CHEBI:15378"/>
        <dbReference type="ChEBI" id="CHEBI:57856"/>
        <dbReference type="ChEBI" id="CHEBI:59789"/>
        <dbReference type="ChEBI" id="CHEBI:90615"/>
        <dbReference type="ChEBI" id="CHEBI:90616"/>
        <dbReference type="EC" id="2.1.1.72"/>
    </reaction>
</comment>
<accession>A0A4P2R3I2</accession>
<dbReference type="GO" id="GO:0006304">
    <property type="term" value="P:DNA modification"/>
    <property type="evidence" value="ECO:0007669"/>
    <property type="project" value="InterPro"/>
</dbReference>
<evidence type="ECO:0000256" key="6">
    <source>
        <dbReference type="SAM" id="MobiDB-lite"/>
    </source>
</evidence>
<evidence type="ECO:0000256" key="4">
    <source>
        <dbReference type="ARBA" id="ARBA00022691"/>
    </source>
</evidence>
<sequence length="1239" mass="137467">MPEMAPEAMEALSSSVRRLRTLLEGDLTRQLDRRFRLSVPSAKAGLDAKELALRNRLEGWFAERARARREGGEAGLDARASVESEMASNALLRLFLLRQLEACGVSRPAVLTGGWSSKGYLEFRSHGPGLTDGQGKDDYEGLDFLLKLLFEELAIDLPGLYGERPLDRYFTLSPAALREIVAVLNAPELATAWQDDTTLGWVYQFWNDPQREAIDARIGPRGKVDAHEIASKTQLFTEQYMVEWLLENSLGRIALDMRKAREARHSDQPKAPPPWPMFIHNAASLDGELPSRLAELRVLDPACGSGHFLAGAFDLLVPLYREEARDAGNEMSDEQIAESILRNNLHGIDIDSRAVQVAAAVLYLKARRLAPRGRIPPMNLVSTAFDLDGLAPDDPALAALARAFPSGRGDVTEAVRALRHVGVRGSLMRFRHEQAPPLLFEESDPSVSVERFVTNHTGADDLGVRFDGTQLAAGLRLQRLLVEGRYDVVVFNPPYLATSKIDLPTSVLVEAFGDSPDLFAAFVQRAFELCKPNGLIAFVALSNWMFLSTFRDTRERMLAGHILLLADVGKGAFRRASKLIQSAMVVASPKHQPESKSFAARVGTRDTISALQTVEIADALKNEANYTPFDPGVFARVEGAPLLFWLDPAFMRRYGELPKIDDVADCQGGIATTNNERFLRAIWEVPHHLARAAATDQPGPFLPYLKGAEGREWIEPYRWVLRAEHRALELRVLLPNVRVERPSLLGVAYTTIGHRFGTRLHTVTSVRDVSGASVFPASEVTAEALVCALNRSVVRDLASALNPTVNFQLGDVRRLPFDPVEGAAEVVARLRVAFTGHERGNELSIDYRAPEPTTWESTQSWAQRAVDRPTGQALPVPSFVEEAPQPWLAVSHALGVALGRFDVGGGIAESGASGLPDGILLLGPESPALNHEACAALRHAWRVAGDNIGREGELGAYLRKSFFPEHRSLYEGRPIHLPLSSAKRAYVAYVCVHSLRSNTLSVLLAEYLMPEKRRIEGELTDLREARQAGRTKGATEKRFTEVQKLLEELDEFIASVTEIAEKGPPPPDDKTTRREVDARYEMDLDDGVLVNSAALWPLLEPQWKEPKKWWKELANAQGKKDYDWSHLAARYFPTRVRKKCQENPSFAVAHKCFWALHSGKAYAWELRLQDEIGPNFTIDEPGSADARASFLKEHEREAREILTKEMKRRERRDAKGDDADAGPLFQESDPGQDLEGADA</sequence>
<dbReference type="REBASE" id="299719">
    <property type="entry name" value="Sce836ORF98440P"/>
</dbReference>
<evidence type="ECO:0000256" key="3">
    <source>
        <dbReference type="ARBA" id="ARBA00022679"/>
    </source>
</evidence>
<dbReference type="RefSeq" id="WP_129580214.1">
    <property type="nucleotide sequence ID" value="NZ_CP012672.1"/>
</dbReference>
<name>A0A4P2R3I2_SORCE</name>
<evidence type="ECO:0000313" key="8">
    <source>
        <dbReference type="EMBL" id="AUX37614.1"/>
    </source>
</evidence>
<proteinExistence type="predicted"/>
<dbReference type="Proteomes" id="UP000295497">
    <property type="component" value="Chromosome"/>
</dbReference>
<dbReference type="InterPro" id="IPR011639">
    <property type="entry name" value="MethylTrfase_TaqI-like_dom"/>
</dbReference>
<dbReference type="GO" id="GO:0032259">
    <property type="term" value="P:methylation"/>
    <property type="evidence" value="ECO:0007669"/>
    <property type="project" value="UniProtKB-KW"/>
</dbReference>
<dbReference type="PROSITE" id="PS00092">
    <property type="entry name" value="N6_MTASE"/>
    <property type="match status" value="1"/>
</dbReference>
<dbReference type="PANTHER" id="PTHR33841">
    <property type="entry name" value="DNA METHYLTRANSFERASE YEEA-RELATED"/>
    <property type="match status" value="1"/>
</dbReference>